<organism evidence="2 3">
    <name type="scientific">Paramuricea clavata</name>
    <name type="common">Red gorgonian</name>
    <name type="synonym">Violescent sea-whip</name>
    <dbReference type="NCBI Taxonomy" id="317549"/>
    <lineage>
        <taxon>Eukaryota</taxon>
        <taxon>Metazoa</taxon>
        <taxon>Cnidaria</taxon>
        <taxon>Anthozoa</taxon>
        <taxon>Octocorallia</taxon>
        <taxon>Malacalcyonacea</taxon>
        <taxon>Plexauridae</taxon>
        <taxon>Paramuricea</taxon>
    </lineage>
</organism>
<reference evidence="2" key="1">
    <citation type="submission" date="2020-04" db="EMBL/GenBank/DDBJ databases">
        <authorList>
            <person name="Alioto T."/>
            <person name="Alioto T."/>
            <person name="Gomez Garrido J."/>
        </authorList>
    </citation>
    <scope>NUCLEOTIDE SEQUENCE</scope>
    <source>
        <strain evidence="2">A484AB</strain>
    </source>
</reference>
<feature type="region of interest" description="Disordered" evidence="1">
    <location>
        <begin position="181"/>
        <end position="219"/>
    </location>
</feature>
<dbReference type="SUPFAM" id="SSF57667">
    <property type="entry name" value="beta-beta-alpha zinc fingers"/>
    <property type="match status" value="1"/>
</dbReference>
<dbReference type="InterPro" id="IPR036236">
    <property type="entry name" value="Znf_C2H2_sf"/>
</dbReference>
<dbReference type="AlphaFoldDB" id="A0A7D9MBW7"/>
<proteinExistence type="predicted"/>
<dbReference type="SMART" id="SM00355">
    <property type="entry name" value="ZnF_C2H2"/>
    <property type="match status" value="2"/>
</dbReference>
<feature type="non-terminal residue" evidence="2">
    <location>
        <position position="219"/>
    </location>
</feature>
<protein>
    <submittedName>
        <fullName evidence="2">Zinc finger</fullName>
    </submittedName>
</protein>
<keyword evidence="3" id="KW-1185">Reference proteome</keyword>
<dbReference type="Proteomes" id="UP001152795">
    <property type="component" value="Unassembled WGS sequence"/>
</dbReference>
<accession>A0A7D9MBW7</accession>
<evidence type="ECO:0000256" key="1">
    <source>
        <dbReference type="SAM" id="MobiDB-lite"/>
    </source>
</evidence>
<comment type="caution">
    <text evidence="2">The sequence shown here is derived from an EMBL/GenBank/DDBJ whole genome shotgun (WGS) entry which is preliminary data.</text>
</comment>
<dbReference type="PROSITE" id="PS00028">
    <property type="entry name" value="ZINC_FINGER_C2H2_1"/>
    <property type="match status" value="2"/>
</dbReference>
<dbReference type="PROSITE" id="PS50157">
    <property type="entry name" value="ZINC_FINGER_C2H2_2"/>
    <property type="match status" value="2"/>
</dbReference>
<dbReference type="InterPro" id="IPR013087">
    <property type="entry name" value="Znf_C2H2_type"/>
</dbReference>
<feature type="non-terminal residue" evidence="2">
    <location>
        <position position="1"/>
    </location>
</feature>
<evidence type="ECO:0000313" key="2">
    <source>
        <dbReference type="EMBL" id="CAB4045231.1"/>
    </source>
</evidence>
<dbReference type="EMBL" id="CACRXK020038259">
    <property type="protein sequence ID" value="CAB4045231.1"/>
    <property type="molecule type" value="Genomic_DNA"/>
</dbReference>
<dbReference type="Gene3D" id="3.30.160.60">
    <property type="entry name" value="Classic Zinc Finger"/>
    <property type="match status" value="1"/>
</dbReference>
<sequence>FSTWRFVCSTMWTCDVCDRTFGNKGALGNHVKWKHAQARLPERTNGGEFVCPDCDNAFGSLGGLYVHRRARHPDVYHAARQPAARAIKCLRNKNPRYKEVLAALEVEEVDGELPTVTPSEQPHTSAQADGLWRDQLQQAINIEHLDVDDLDWVADGCATEDIRKKLDELFASWVGHLVRGERAPARSHQPTTGAANPNRELDPQRRRRAQYSAIDSGRD</sequence>
<evidence type="ECO:0000313" key="3">
    <source>
        <dbReference type="Proteomes" id="UP001152795"/>
    </source>
</evidence>
<gene>
    <name evidence="2" type="ORF">PACLA_8A004381</name>
</gene>
<name>A0A7D9MBW7_PARCT</name>
<dbReference type="Pfam" id="PF13894">
    <property type="entry name" value="zf-C2H2_4"/>
    <property type="match status" value="1"/>
</dbReference>
<dbReference type="OrthoDB" id="6105938at2759"/>